<name>A0A8J3M269_9ACTN</name>
<accession>A0A8J3M269</accession>
<comment type="caution">
    <text evidence="2">The sequence shown here is derived from an EMBL/GenBank/DDBJ whole genome shotgun (WGS) entry which is preliminary data.</text>
</comment>
<feature type="compositionally biased region" description="Low complexity" evidence="1">
    <location>
        <begin position="51"/>
        <end position="61"/>
    </location>
</feature>
<protein>
    <submittedName>
        <fullName evidence="2">Uncharacterized protein</fullName>
    </submittedName>
</protein>
<sequence length="136" mass="14090">MSNVVQHTSAGRVSTEMNLHFAGNPLAGMVVGVRRLTLALLVTAGAGAAVSPPASASAAAPRTGMTAATADDRGPVRNGNGIKNRNYSAVRSPTIMRGQQQVSISISGRTNTQSALCNGGRHGCNISQRIRTSHRR</sequence>
<feature type="compositionally biased region" description="Polar residues" evidence="1">
    <location>
        <begin position="81"/>
        <end position="90"/>
    </location>
</feature>
<evidence type="ECO:0000256" key="1">
    <source>
        <dbReference type="SAM" id="MobiDB-lite"/>
    </source>
</evidence>
<feature type="region of interest" description="Disordered" evidence="1">
    <location>
        <begin position="51"/>
        <end position="90"/>
    </location>
</feature>
<gene>
    <name evidence="2" type="ORF">Pka01_07730</name>
</gene>
<dbReference type="AlphaFoldDB" id="A0A8J3M269"/>
<evidence type="ECO:0000313" key="3">
    <source>
        <dbReference type="Proteomes" id="UP000630097"/>
    </source>
</evidence>
<dbReference type="Proteomes" id="UP000630097">
    <property type="component" value="Unassembled WGS sequence"/>
</dbReference>
<organism evidence="2 3">
    <name type="scientific">Planotetraspora kaengkrachanensis</name>
    <dbReference type="NCBI Taxonomy" id="575193"/>
    <lineage>
        <taxon>Bacteria</taxon>
        <taxon>Bacillati</taxon>
        <taxon>Actinomycetota</taxon>
        <taxon>Actinomycetes</taxon>
        <taxon>Streptosporangiales</taxon>
        <taxon>Streptosporangiaceae</taxon>
        <taxon>Planotetraspora</taxon>
    </lineage>
</organism>
<dbReference type="EMBL" id="BONV01000002">
    <property type="protein sequence ID" value="GIG77646.1"/>
    <property type="molecule type" value="Genomic_DNA"/>
</dbReference>
<evidence type="ECO:0000313" key="2">
    <source>
        <dbReference type="EMBL" id="GIG77646.1"/>
    </source>
</evidence>
<proteinExistence type="predicted"/>
<reference evidence="2 3" key="1">
    <citation type="submission" date="2021-01" db="EMBL/GenBank/DDBJ databases">
        <title>Whole genome shotgun sequence of Planotetraspora kaengkrachanensis NBRC 104272.</title>
        <authorList>
            <person name="Komaki H."/>
            <person name="Tamura T."/>
        </authorList>
    </citation>
    <scope>NUCLEOTIDE SEQUENCE [LARGE SCALE GENOMIC DNA]</scope>
    <source>
        <strain evidence="2 3">NBRC 104272</strain>
    </source>
</reference>
<keyword evidence="3" id="KW-1185">Reference proteome</keyword>